<accession>A0A3M6TH11</accession>
<organism evidence="1 2">
    <name type="scientific">Pocillopora damicornis</name>
    <name type="common">Cauliflower coral</name>
    <name type="synonym">Millepora damicornis</name>
    <dbReference type="NCBI Taxonomy" id="46731"/>
    <lineage>
        <taxon>Eukaryota</taxon>
        <taxon>Metazoa</taxon>
        <taxon>Cnidaria</taxon>
        <taxon>Anthozoa</taxon>
        <taxon>Hexacorallia</taxon>
        <taxon>Scleractinia</taxon>
        <taxon>Astrocoeniina</taxon>
        <taxon>Pocilloporidae</taxon>
        <taxon>Pocillopora</taxon>
    </lineage>
</organism>
<proteinExistence type="predicted"/>
<evidence type="ECO:0000313" key="1">
    <source>
        <dbReference type="EMBL" id="RMX40702.1"/>
    </source>
</evidence>
<gene>
    <name evidence="1" type="ORF">pdam_00021469</name>
</gene>
<name>A0A3M6TH11_POCDA</name>
<dbReference type="AlphaFoldDB" id="A0A3M6TH11"/>
<reference evidence="1 2" key="1">
    <citation type="journal article" date="2018" name="Sci. Rep.">
        <title>Comparative analysis of the Pocillopora damicornis genome highlights role of immune system in coral evolution.</title>
        <authorList>
            <person name="Cunning R."/>
            <person name="Bay R.A."/>
            <person name="Gillette P."/>
            <person name="Baker A.C."/>
            <person name="Traylor-Knowles N."/>
        </authorList>
    </citation>
    <scope>NUCLEOTIDE SEQUENCE [LARGE SCALE GENOMIC DNA]</scope>
    <source>
        <strain evidence="1">RSMAS</strain>
        <tissue evidence="1">Whole animal</tissue>
    </source>
</reference>
<keyword evidence="2" id="KW-1185">Reference proteome</keyword>
<dbReference type="Proteomes" id="UP000275408">
    <property type="component" value="Unassembled WGS sequence"/>
</dbReference>
<comment type="caution">
    <text evidence="1">The sequence shown here is derived from an EMBL/GenBank/DDBJ whole genome shotgun (WGS) entry which is preliminary data.</text>
</comment>
<dbReference type="EMBL" id="RCHS01003589">
    <property type="protein sequence ID" value="RMX40702.1"/>
    <property type="molecule type" value="Genomic_DNA"/>
</dbReference>
<evidence type="ECO:0000313" key="2">
    <source>
        <dbReference type="Proteomes" id="UP000275408"/>
    </source>
</evidence>
<sequence>MKKGLLTENRRHWVYRIFWPDRKNLSRQKDQPKRSWCSPFYRHGNNILAKRENFIIPQTSEVAVSARVRKSSTTSTRQIEPPAVEIASSLPSRDHANDKTFSDLVVRVISEPSSRLHKTMHLASPVQSDNISLLSPEIEHMVKRQSLSGKSGFSSPSRRCEVTKAEWYRWNIRSLNSPTVVKHQNKQLGMNIENGPEQPLDAFPRVNISCVVFLDISSPRGLTLQKRGQNLLYSIHFAGSSREVLSNLQCASLIKIAECQGNTESLNPTFQASLASEHK</sequence>
<protein>
    <submittedName>
        <fullName evidence="1">Uncharacterized protein</fullName>
    </submittedName>
</protein>